<evidence type="ECO:0000256" key="1">
    <source>
        <dbReference type="SAM" id="MobiDB-lite"/>
    </source>
</evidence>
<dbReference type="AlphaFoldDB" id="I7GNK0"/>
<evidence type="ECO:0000313" key="2">
    <source>
        <dbReference type="EMBL" id="BAE90250.1"/>
    </source>
</evidence>
<name>I7GNK0_MACFA</name>
<sequence>MTRRKGCSARRASCELSKARGSQHPRSLWLQS</sequence>
<reference evidence="2" key="1">
    <citation type="journal article" date="2007" name="PLoS Biol.">
        <title>Rate of evolution in brain-expressed genes in humans and other primates.</title>
        <authorList>
            <person name="Wang H.-Y."/>
            <person name="Chien H.-C."/>
            <person name="Osada N."/>
            <person name="Hashimoto K."/>
            <person name="Sugano S."/>
            <person name="Gojobori T."/>
            <person name="Chou C.-K."/>
            <person name="Tsai S.-F."/>
            <person name="Wu C.-I."/>
            <person name="Shen C.-K.J."/>
        </authorList>
    </citation>
    <scope>NUCLEOTIDE SEQUENCE</scope>
</reference>
<accession>I7GNK0</accession>
<protein>
    <submittedName>
        <fullName evidence="2">Macaca fascicularis brain cDNA clone: QflA-21451, similar to human coactosin-like 1 (Dictyostelium) (COTL1), mRNA, RefSeq: NM_021149.2</fullName>
    </submittedName>
</protein>
<proteinExistence type="evidence at transcript level"/>
<organism evidence="2">
    <name type="scientific">Macaca fascicularis</name>
    <name type="common">Crab-eating macaque</name>
    <name type="synonym">Cynomolgus monkey</name>
    <dbReference type="NCBI Taxonomy" id="9541"/>
    <lineage>
        <taxon>Eukaryota</taxon>
        <taxon>Metazoa</taxon>
        <taxon>Chordata</taxon>
        <taxon>Craniata</taxon>
        <taxon>Vertebrata</taxon>
        <taxon>Euteleostomi</taxon>
        <taxon>Mammalia</taxon>
        <taxon>Eutheria</taxon>
        <taxon>Euarchontoglires</taxon>
        <taxon>Primates</taxon>
        <taxon>Haplorrhini</taxon>
        <taxon>Catarrhini</taxon>
        <taxon>Cercopithecidae</taxon>
        <taxon>Cercopithecinae</taxon>
        <taxon>Macaca</taxon>
    </lineage>
</organism>
<dbReference type="EMBL" id="AB173188">
    <property type="protein sequence ID" value="BAE90250.1"/>
    <property type="molecule type" value="mRNA"/>
</dbReference>
<feature type="region of interest" description="Disordered" evidence="1">
    <location>
        <begin position="1"/>
        <end position="32"/>
    </location>
</feature>